<keyword evidence="3" id="KW-1185">Reference proteome</keyword>
<dbReference type="EMBL" id="BAABHQ010000019">
    <property type="protein sequence ID" value="GAA4890423.1"/>
    <property type="molecule type" value="Genomic_DNA"/>
</dbReference>
<reference evidence="3" key="1">
    <citation type="journal article" date="2019" name="Int. J. Syst. Evol. Microbiol.">
        <title>The Global Catalogue of Microorganisms (GCM) 10K type strain sequencing project: providing services to taxonomists for standard genome sequencing and annotation.</title>
        <authorList>
            <consortium name="The Broad Institute Genomics Platform"/>
            <consortium name="The Broad Institute Genome Sequencing Center for Infectious Disease"/>
            <person name="Wu L."/>
            <person name="Ma J."/>
        </authorList>
    </citation>
    <scope>NUCLEOTIDE SEQUENCE [LARGE SCALE GENOMIC DNA]</scope>
    <source>
        <strain evidence="3">JCM 17983</strain>
    </source>
</reference>
<gene>
    <name evidence="2" type="ORF">GCM10023203_49840</name>
</gene>
<accession>A0ABP9F0X7</accession>
<name>A0ABP9F0X7_9PSEU</name>
<organism evidence="2 3">
    <name type="scientific">Actinomycetospora straminea</name>
    <dbReference type="NCBI Taxonomy" id="663607"/>
    <lineage>
        <taxon>Bacteria</taxon>
        <taxon>Bacillati</taxon>
        <taxon>Actinomycetota</taxon>
        <taxon>Actinomycetes</taxon>
        <taxon>Pseudonocardiales</taxon>
        <taxon>Pseudonocardiaceae</taxon>
        <taxon>Actinomycetospora</taxon>
    </lineage>
</organism>
<feature type="region of interest" description="Disordered" evidence="1">
    <location>
        <begin position="1"/>
        <end position="64"/>
    </location>
</feature>
<protein>
    <submittedName>
        <fullName evidence="2">Uncharacterized protein</fullName>
    </submittedName>
</protein>
<evidence type="ECO:0000256" key="1">
    <source>
        <dbReference type="SAM" id="MobiDB-lite"/>
    </source>
</evidence>
<proteinExistence type="predicted"/>
<feature type="compositionally biased region" description="Basic and acidic residues" evidence="1">
    <location>
        <begin position="1"/>
        <end position="29"/>
    </location>
</feature>
<sequence>MLEHVARAAADDSAAHPDPPEGGTRRSDRTGAGAVCPCRRRRAGTGRSGDPRSRRRRLPDQAQSNVRVTAFFHCA</sequence>
<evidence type="ECO:0000313" key="3">
    <source>
        <dbReference type="Proteomes" id="UP001500457"/>
    </source>
</evidence>
<comment type="caution">
    <text evidence="2">The sequence shown here is derived from an EMBL/GenBank/DDBJ whole genome shotgun (WGS) entry which is preliminary data.</text>
</comment>
<evidence type="ECO:0000313" key="2">
    <source>
        <dbReference type="EMBL" id="GAA4890423.1"/>
    </source>
</evidence>
<dbReference type="Proteomes" id="UP001500457">
    <property type="component" value="Unassembled WGS sequence"/>
</dbReference>